<gene>
    <name evidence="1" type="ORF">MT2528_3582</name>
</gene>
<comment type="caution">
    <text evidence="1">The sequence shown here is derived from an EMBL/GenBank/DDBJ whole genome shotgun (WGS) entry which is preliminary data.</text>
</comment>
<accession>A0ABY1HGZ4</accession>
<sequence>MILGGDNLFMPTWLLYLTMRMSPIPATDHIEQKVDAYKQFKTA</sequence>
<keyword evidence="2" id="KW-1185">Reference proteome</keyword>
<protein>
    <submittedName>
        <fullName evidence="1">Uncharacterized protein</fullName>
    </submittedName>
</protein>
<evidence type="ECO:0000313" key="2">
    <source>
        <dbReference type="Proteomes" id="UP000182660"/>
    </source>
</evidence>
<reference evidence="1 2" key="1">
    <citation type="submission" date="2016-11" db="EMBL/GenBank/DDBJ databases">
        <authorList>
            <person name="Klemetsen T."/>
        </authorList>
    </citation>
    <scope>NUCLEOTIDE SEQUENCE [LARGE SCALE GENOMIC DNA]</scope>
    <source>
        <strain evidence="1">MT 2528</strain>
    </source>
</reference>
<organism evidence="1 2">
    <name type="scientific">Moritella viscosa</name>
    <dbReference type="NCBI Taxonomy" id="80854"/>
    <lineage>
        <taxon>Bacteria</taxon>
        <taxon>Pseudomonadati</taxon>
        <taxon>Pseudomonadota</taxon>
        <taxon>Gammaproteobacteria</taxon>
        <taxon>Alteromonadales</taxon>
        <taxon>Moritellaceae</taxon>
        <taxon>Moritella</taxon>
    </lineage>
</organism>
<dbReference type="Proteomes" id="UP000182660">
    <property type="component" value="Unassembled WGS sequence"/>
</dbReference>
<name>A0ABY1HGZ4_9GAMM</name>
<proteinExistence type="predicted"/>
<dbReference type="EMBL" id="FPLJ01000078">
    <property type="protein sequence ID" value="SGY98207.1"/>
    <property type="molecule type" value="Genomic_DNA"/>
</dbReference>
<evidence type="ECO:0000313" key="1">
    <source>
        <dbReference type="EMBL" id="SGY98207.1"/>
    </source>
</evidence>